<dbReference type="AlphaFoldDB" id="A0A916JQX3"/>
<accession>A0A916JQX3</accession>
<sequence>MAQRRNLKRIGVSALTTLLLVAGSLSVPTAAHAAVSLEVGPSTLPVDGTLEIAGAGCPASSPVELYFWQTTGSPYKYEFTASQPDGSFAYSLALDGLWPNGVQIGIRASCGGSESEPRFVLTEQPSTLAVNVSFSRSAQRYGRSELATVSFDPATTLGMVSLSVDGKQLSAKYREDAVWSDPIDFVLPAKLKVGKRTIVATFRPSAPGAAPTVKTVKYTVKKALTKTSITLSKKRAKSSENVRAIIRVKAAGVEKPSGKITIRDGKKTLKTVTMRGYRKGKLSVVLPKIKRPGVHRITVRFHGSSTMTAESSAAKTLLVRAK</sequence>
<dbReference type="Proteomes" id="UP000693892">
    <property type="component" value="Unassembled WGS sequence"/>
</dbReference>
<gene>
    <name evidence="3" type="ORF">LEUCIP111803_00019</name>
</gene>
<comment type="caution">
    <text evidence="3">The sequence shown here is derived from an EMBL/GenBank/DDBJ whole genome shotgun (WGS) entry which is preliminary data.</text>
</comment>
<evidence type="ECO:0000256" key="1">
    <source>
        <dbReference type="SAM" id="SignalP"/>
    </source>
</evidence>
<dbReference type="Pfam" id="PF16640">
    <property type="entry name" value="Big_3_5"/>
    <property type="match status" value="1"/>
</dbReference>
<protein>
    <recommendedName>
        <fullName evidence="2">Bacterial Ig-like domain-containing protein</fullName>
    </recommendedName>
</protein>
<feature type="signal peptide" evidence="1">
    <location>
        <begin position="1"/>
        <end position="33"/>
    </location>
</feature>
<name>A0A916JQX3_9MICO</name>
<feature type="domain" description="Bacterial Ig-like" evidence="2">
    <location>
        <begin position="230"/>
        <end position="319"/>
    </location>
</feature>
<evidence type="ECO:0000259" key="2">
    <source>
        <dbReference type="Pfam" id="PF16640"/>
    </source>
</evidence>
<dbReference type="EMBL" id="CAJVAP010000001">
    <property type="protein sequence ID" value="CAG7594982.1"/>
    <property type="molecule type" value="Genomic_DNA"/>
</dbReference>
<dbReference type="InterPro" id="IPR032109">
    <property type="entry name" value="Big_3_5"/>
</dbReference>
<reference evidence="3" key="1">
    <citation type="submission" date="2021-06" db="EMBL/GenBank/DDBJ databases">
        <authorList>
            <person name="Criscuolo A."/>
        </authorList>
    </citation>
    <scope>NUCLEOTIDE SEQUENCE</scope>
    <source>
        <strain evidence="3">CIP111803</strain>
    </source>
</reference>
<organism evidence="3 4">
    <name type="scientific">Leucobacter soli</name>
    <dbReference type="NCBI Taxonomy" id="2812850"/>
    <lineage>
        <taxon>Bacteria</taxon>
        <taxon>Bacillati</taxon>
        <taxon>Actinomycetota</taxon>
        <taxon>Actinomycetes</taxon>
        <taxon>Micrococcales</taxon>
        <taxon>Microbacteriaceae</taxon>
        <taxon>Leucobacter</taxon>
    </lineage>
</organism>
<keyword evidence="4" id="KW-1185">Reference proteome</keyword>
<feature type="chain" id="PRO_5037479612" description="Bacterial Ig-like domain-containing protein" evidence="1">
    <location>
        <begin position="34"/>
        <end position="322"/>
    </location>
</feature>
<evidence type="ECO:0000313" key="3">
    <source>
        <dbReference type="EMBL" id="CAG7594982.1"/>
    </source>
</evidence>
<evidence type="ECO:0000313" key="4">
    <source>
        <dbReference type="Proteomes" id="UP000693892"/>
    </source>
</evidence>
<keyword evidence="1" id="KW-0732">Signal</keyword>
<proteinExistence type="predicted"/>
<dbReference type="RefSeq" id="WP_218113643.1">
    <property type="nucleotide sequence ID" value="NZ_CAJVAP010000001.1"/>
</dbReference>